<evidence type="ECO:0000313" key="7">
    <source>
        <dbReference type="Proteomes" id="UP000749311"/>
    </source>
</evidence>
<feature type="transmembrane region" description="Helical" evidence="5">
    <location>
        <begin position="48"/>
        <end position="66"/>
    </location>
</feature>
<feature type="transmembrane region" description="Helical" evidence="5">
    <location>
        <begin position="21"/>
        <end position="42"/>
    </location>
</feature>
<comment type="caution">
    <text evidence="6">The sequence shown here is derived from an EMBL/GenBank/DDBJ whole genome shotgun (WGS) entry which is preliminary data.</text>
</comment>
<accession>A0ABX0SE33</accession>
<dbReference type="Pfam" id="PF02361">
    <property type="entry name" value="CbiQ"/>
    <property type="match status" value="1"/>
</dbReference>
<dbReference type="CDD" id="cd16914">
    <property type="entry name" value="EcfT"/>
    <property type="match status" value="1"/>
</dbReference>
<comment type="subcellular location">
    <subcellularLocation>
        <location evidence="1">Membrane</location>
        <topology evidence="1">Multi-pass membrane protein</topology>
    </subcellularLocation>
</comment>
<reference evidence="6 7" key="1">
    <citation type="submission" date="2020-02" db="EMBL/GenBank/DDBJ databases">
        <title>Sequencing the genomes of 1000 actinobacteria strains.</title>
        <authorList>
            <person name="Klenk H.-P."/>
        </authorList>
    </citation>
    <scope>NUCLEOTIDE SEQUENCE [LARGE SCALE GENOMIC DNA]</scope>
    <source>
        <strain evidence="6 7">DSM 19609</strain>
    </source>
</reference>
<feature type="transmembrane region" description="Helical" evidence="5">
    <location>
        <begin position="128"/>
        <end position="152"/>
    </location>
</feature>
<feature type="transmembrane region" description="Helical" evidence="5">
    <location>
        <begin position="250"/>
        <end position="272"/>
    </location>
</feature>
<gene>
    <name evidence="6" type="ORF">FB473_001289</name>
</gene>
<keyword evidence="2 5" id="KW-0812">Transmembrane</keyword>
<evidence type="ECO:0000256" key="3">
    <source>
        <dbReference type="ARBA" id="ARBA00022989"/>
    </source>
</evidence>
<dbReference type="EMBL" id="JAAMOZ010000001">
    <property type="protein sequence ID" value="NIH56644.1"/>
    <property type="molecule type" value="Genomic_DNA"/>
</dbReference>
<proteinExistence type="predicted"/>
<name>A0ABX0SE33_9ACTN</name>
<evidence type="ECO:0000256" key="5">
    <source>
        <dbReference type="SAM" id="Phobius"/>
    </source>
</evidence>
<feature type="transmembrane region" description="Helical" evidence="5">
    <location>
        <begin position="73"/>
        <end position="95"/>
    </location>
</feature>
<dbReference type="Proteomes" id="UP000749311">
    <property type="component" value="Unassembled WGS sequence"/>
</dbReference>
<evidence type="ECO:0000256" key="4">
    <source>
        <dbReference type="ARBA" id="ARBA00023136"/>
    </source>
</evidence>
<dbReference type="PANTHER" id="PTHR33514:SF13">
    <property type="entry name" value="PROTEIN ABCI12, CHLOROPLASTIC"/>
    <property type="match status" value="1"/>
</dbReference>
<keyword evidence="4 5" id="KW-0472">Membrane</keyword>
<organism evidence="6 7">
    <name type="scientific">Brooklawnia cerclae</name>
    <dbReference type="NCBI Taxonomy" id="349934"/>
    <lineage>
        <taxon>Bacteria</taxon>
        <taxon>Bacillati</taxon>
        <taxon>Actinomycetota</taxon>
        <taxon>Actinomycetes</taxon>
        <taxon>Propionibacteriales</taxon>
        <taxon>Propionibacteriaceae</taxon>
        <taxon>Brooklawnia</taxon>
    </lineage>
</organism>
<dbReference type="InterPro" id="IPR003339">
    <property type="entry name" value="ABC/ECF_trnsptr_transmembrane"/>
</dbReference>
<sequence length="282" mass="30315">MSIAPRAQRSPAQAPLPNPSGWLSTINPVVKILAALVPMVGLLFTRDVFTPALVTIGVTVVVLTGFKIRARDLAICMVAVALVVAWMTFFFALLVDTSQLTDARLVEIGPLSLHRQALRTGLATALRFVAIMVLALLGSLGTTTGQLASALVHQARVPYRFAYGAVATLRFVPRYKNDVGVLRAAHRARGIVDVPGPIGALRRTSRSLVPLLASGVRHAERLSLAMDARGFGAFPQRADRDPATLRVRDGVFLAVIWGAVAATYLFTARLGVLQMTAMLYRP</sequence>
<evidence type="ECO:0000256" key="2">
    <source>
        <dbReference type="ARBA" id="ARBA00022692"/>
    </source>
</evidence>
<keyword evidence="7" id="KW-1185">Reference proteome</keyword>
<evidence type="ECO:0000256" key="1">
    <source>
        <dbReference type="ARBA" id="ARBA00004141"/>
    </source>
</evidence>
<evidence type="ECO:0000313" key="6">
    <source>
        <dbReference type="EMBL" id="NIH56644.1"/>
    </source>
</evidence>
<dbReference type="PANTHER" id="PTHR33514">
    <property type="entry name" value="PROTEIN ABCI12, CHLOROPLASTIC"/>
    <property type="match status" value="1"/>
</dbReference>
<keyword evidence="3 5" id="KW-1133">Transmembrane helix</keyword>
<protein>
    <submittedName>
        <fullName evidence="6">Energy-coupling factor transport system permease protein</fullName>
    </submittedName>
</protein>
<dbReference type="RefSeq" id="WP_167165741.1">
    <property type="nucleotide sequence ID" value="NZ_BAAAOO010000015.1"/>
</dbReference>